<keyword evidence="5 6" id="KW-0472">Membrane</keyword>
<feature type="transmembrane region" description="Helical" evidence="6">
    <location>
        <begin position="261"/>
        <end position="285"/>
    </location>
</feature>
<dbReference type="EMBL" id="NSKE01000004">
    <property type="protein sequence ID" value="PAU94547.1"/>
    <property type="molecule type" value="Genomic_DNA"/>
</dbReference>
<feature type="transmembrane region" description="Helical" evidence="6">
    <location>
        <begin position="41"/>
        <end position="62"/>
    </location>
</feature>
<evidence type="ECO:0000256" key="6">
    <source>
        <dbReference type="SAM" id="Phobius"/>
    </source>
</evidence>
<evidence type="ECO:0000256" key="4">
    <source>
        <dbReference type="ARBA" id="ARBA00022989"/>
    </source>
</evidence>
<dbReference type="PANTHER" id="PTHR30250">
    <property type="entry name" value="PST FAMILY PREDICTED COLANIC ACID TRANSPORTER"/>
    <property type="match status" value="1"/>
</dbReference>
<gene>
    <name evidence="7" type="ORF">CK503_07060</name>
</gene>
<feature type="transmembrane region" description="Helical" evidence="6">
    <location>
        <begin position="150"/>
        <end position="173"/>
    </location>
</feature>
<dbReference type="AlphaFoldDB" id="A0A2A2GCD3"/>
<evidence type="ECO:0000256" key="3">
    <source>
        <dbReference type="ARBA" id="ARBA00022692"/>
    </source>
</evidence>
<feature type="transmembrane region" description="Helical" evidence="6">
    <location>
        <begin position="83"/>
        <end position="106"/>
    </location>
</feature>
<feature type="transmembrane region" description="Helical" evidence="6">
    <location>
        <begin position="118"/>
        <end position="138"/>
    </location>
</feature>
<evidence type="ECO:0000256" key="5">
    <source>
        <dbReference type="ARBA" id="ARBA00023136"/>
    </source>
</evidence>
<dbReference type="RefSeq" id="WP_095606088.1">
    <property type="nucleotide sequence ID" value="NZ_NSKE01000004.1"/>
</dbReference>
<feature type="transmembrane region" description="Helical" evidence="6">
    <location>
        <begin position="179"/>
        <end position="201"/>
    </location>
</feature>
<dbReference type="OrthoDB" id="9814608at2"/>
<organism evidence="7 8">
    <name type="scientific">Fodinibius salipaludis</name>
    <dbReference type="NCBI Taxonomy" id="2032627"/>
    <lineage>
        <taxon>Bacteria</taxon>
        <taxon>Pseudomonadati</taxon>
        <taxon>Balneolota</taxon>
        <taxon>Balneolia</taxon>
        <taxon>Balneolales</taxon>
        <taxon>Balneolaceae</taxon>
        <taxon>Fodinibius</taxon>
    </lineage>
</organism>
<dbReference type="InterPro" id="IPR050833">
    <property type="entry name" value="Poly_Biosynth_Transport"/>
</dbReference>
<evidence type="ECO:0000313" key="7">
    <source>
        <dbReference type="EMBL" id="PAU94547.1"/>
    </source>
</evidence>
<protein>
    <submittedName>
        <fullName evidence="7">Uncharacterized protein</fullName>
    </submittedName>
</protein>
<feature type="transmembrane region" description="Helical" evidence="6">
    <location>
        <begin position="379"/>
        <end position="399"/>
    </location>
</feature>
<keyword evidence="2" id="KW-1003">Cell membrane</keyword>
<feature type="transmembrane region" description="Helical" evidence="6">
    <location>
        <begin position="344"/>
        <end position="367"/>
    </location>
</feature>
<feature type="transmembrane region" description="Helical" evidence="6">
    <location>
        <begin position="213"/>
        <end position="229"/>
    </location>
</feature>
<feature type="transmembrane region" description="Helical" evidence="6">
    <location>
        <begin position="436"/>
        <end position="456"/>
    </location>
</feature>
<comment type="caution">
    <text evidence="7">The sequence shown here is derived from an EMBL/GenBank/DDBJ whole genome shotgun (WGS) entry which is preliminary data.</text>
</comment>
<keyword evidence="4 6" id="KW-1133">Transmembrane helix</keyword>
<accession>A0A2A2GCD3</accession>
<dbReference type="Pfam" id="PF01943">
    <property type="entry name" value="Polysacc_synt"/>
    <property type="match status" value="1"/>
</dbReference>
<name>A0A2A2GCD3_9BACT</name>
<feature type="transmembrane region" description="Helical" evidence="6">
    <location>
        <begin position="12"/>
        <end position="29"/>
    </location>
</feature>
<keyword evidence="8" id="KW-1185">Reference proteome</keyword>
<evidence type="ECO:0000256" key="2">
    <source>
        <dbReference type="ARBA" id="ARBA00022475"/>
    </source>
</evidence>
<evidence type="ECO:0000256" key="1">
    <source>
        <dbReference type="ARBA" id="ARBA00004651"/>
    </source>
</evidence>
<feature type="transmembrane region" description="Helical" evidence="6">
    <location>
        <begin position="305"/>
        <end position="324"/>
    </location>
</feature>
<sequence>MKKLRELLSDTLVYGISSVLARFIGYLLVPLHTDVFPTSEYGVISLVYAGLAFLNVVFTFGMESAYLRYAKDRDQAKNVFKTLQMGLGALSTVLVVLLVFLAPVLMPAMSLESTGSENLYWMMLGILWFDTMVLVPFAELRLVRRQWLFAIFKTGNILVNVGLQFYLILGLGWGIESVFFASLIASGLTAIALWIATAPMLSGNWDTPVFRKALRFGLPFVPAGLGYAINETLDRFFLGNYLSQSTVAELYSPDMTSDDVVGIYSACYKLSVFMLLLVQMFRMAWQPFFLRESDDPDAPELYRDVFRYFNVVAGICFLVVALFAQHIVQIKVPGLDVYLVGEQYWSGLSIVPVLLGAYWFQGWYMNFSAGIFIEEETKILPVITLIGAGITVVANLLLIPHFGMMGSAYATFLSYASMAMMLYYKSVQVYPVNYQLVRTFLMMLIAALSLYALPYAIGWMESEWTSRFLMLIIGSAGMVLLALPNYLKKR</sequence>
<dbReference type="PANTHER" id="PTHR30250:SF11">
    <property type="entry name" value="O-ANTIGEN TRANSPORTER-RELATED"/>
    <property type="match status" value="1"/>
</dbReference>
<evidence type="ECO:0000313" key="8">
    <source>
        <dbReference type="Proteomes" id="UP000218831"/>
    </source>
</evidence>
<dbReference type="InterPro" id="IPR002797">
    <property type="entry name" value="Polysacc_synth"/>
</dbReference>
<reference evidence="7 8" key="1">
    <citation type="submission" date="2017-08" db="EMBL/GenBank/DDBJ databases">
        <title>Aliifodinibius alkalisoli sp. nov., isolated from saline alkaline soil.</title>
        <authorList>
            <person name="Liu D."/>
            <person name="Zhang G."/>
        </authorList>
    </citation>
    <scope>NUCLEOTIDE SEQUENCE [LARGE SCALE GENOMIC DNA]</scope>
    <source>
        <strain evidence="7 8">WN023</strain>
    </source>
</reference>
<keyword evidence="3 6" id="KW-0812">Transmembrane</keyword>
<dbReference type="GO" id="GO:0005886">
    <property type="term" value="C:plasma membrane"/>
    <property type="evidence" value="ECO:0007669"/>
    <property type="project" value="UniProtKB-SubCell"/>
</dbReference>
<feature type="transmembrane region" description="Helical" evidence="6">
    <location>
        <begin position="468"/>
        <end position="487"/>
    </location>
</feature>
<proteinExistence type="predicted"/>
<dbReference type="Proteomes" id="UP000218831">
    <property type="component" value="Unassembled WGS sequence"/>
</dbReference>
<comment type="subcellular location">
    <subcellularLocation>
        <location evidence="1">Cell membrane</location>
        <topology evidence="1">Multi-pass membrane protein</topology>
    </subcellularLocation>
</comment>
<feature type="transmembrane region" description="Helical" evidence="6">
    <location>
        <begin position="405"/>
        <end position="424"/>
    </location>
</feature>